<feature type="region of interest" description="Disordered" evidence="1">
    <location>
        <begin position="159"/>
        <end position="184"/>
    </location>
</feature>
<accession>A0A7J0CE87</accession>
<dbReference type="Proteomes" id="UP000498980">
    <property type="component" value="Unassembled WGS sequence"/>
</dbReference>
<sequence>MSSSELTRPTRGGDVDLDELPTLQLEDLAQESEDALVARGSALARRYFEIEGEATTLLKNLAVTQVALRIKLDDPRGNSAEYRAIVGDMYRSLNIPEDRITRVQGSVRWHVGNLLRRHMTARELEANGLKPTSPLERLQDNRKVNASLIKAALVSKDVAASTPKPAKRAEKGEEADPADAGQPVKATADHLRLAEVAKDILGNLDRNVIKKHMTDGQRAKLDAELHAMERKILSLRKLTQKPTSGA</sequence>
<dbReference type="Proteomes" id="UP000530403">
    <property type="component" value="Unassembled WGS sequence"/>
</dbReference>
<evidence type="ECO:0000256" key="1">
    <source>
        <dbReference type="SAM" id="MobiDB-lite"/>
    </source>
</evidence>
<evidence type="ECO:0000313" key="5">
    <source>
        <dbReference type="Proteomes" id="UP000530403"/>
    </source>
</evidence>
<evidence type="ECO:0000313" key="2">
    <source>
        <dbReference type="EMBL" id="GFN00729.1"/>
    </source>
</evidence>
<keyword evidence="4" id="KW-1185">Reference proteome</keyword>
<evidence type="ECO:0000313" key="3">
    <source>
        <dbReference type="EMBL" id="NYE44214.1"/>
    </source>
</evidence>
<evidence type="ECO:0000313" key="4">
    <source>
        <dbReference type="Proteomes" id="UP000498980"/>
    </source>
</evidence>
<protein>
    <submittedName>
        <fullName evidence="2">Uncharacterized protein</fullName>
    </submittedName>
</protein>
<gene>
    <name evidence="3" type="ORF">HEB29_005225</name>
    <name evidence="2" type="ORF">Sfulv_55390</name>
</gene>
<comment type="caution">
    <text evidence="2">The sequence shown here is derived from an EMBL/GenBank/DDBJ whole genome shotgun (WGS) entry which is preliminary data.</text>
</comment>
<reference evidence="3 5" key="2">
    <citation type="submission" date="2020-07" db="EMBL/GenBank/DDBJ databases">
        <title>Sequencing the genomes of 1000 actinobacteria strains.</title>
        <authorList>
            <person name="Klenk H.-P."/>
        </authorList>
    </citation>
    <scope>NUCLEOTIDE SEQUENCE [LARGE SCALE GENOMIC DNA]</scope>
    <source>
        <strain evidence="3 5">DSM 41455</strain>
    </source>
</reference>
<dbReference type="EMBL" id="BLWC01000001">
    <property type="protein sequence ID" value="GFN00729.1"/>
    <property type="molecule type" value="Genomic_DNA"/>
</dbReference>
<dbReference type="AlphaFoldDB" id="A0A7J0CE87"/>
<proteinExistence type="predicted"/>
<name>A0A7J0CE87_9ACTN</name>
<dbReference type="EMBL" id="JACCCF010000001">
    <property type="protein sequence ID" value="NYE44214.1"/>
    <property type="molecule type" value="Genomic_DNA"/>
</dbReference>
<organism evidence="2 4">
    <name type="scientific">Streptomyces fulvorobeus</name>
    <dbReference type="NCBI Taxonomy" id="284028"/>
    <lineage>
        <taxon>Bacteria</taxon>
        <taxon>Bacillati</taxon>
        <taxon>Actinomycetota</taxon>
        <taxon>Actinomycetes</taxon>
        <taxon>Kitasatosporales</taxon>
        <taxon>Streptomycetaceae</taxon>
        <taxon>Streptomyces</taxon>
    </lineage>
</organism>
<reference evidence="2 4" key="1">
    <citation type="submission" date="2020-05" db="EMBL/GenBank/DDBJ databases">
        <title>Whole genome shotgun sequence of Streptomyces fulvorobeus NBRC 15897.</title>
        <authorList>
            <person name="Komaki H."/>
            <person name="Tamura T."/>
        </authorList>
    </citation>
    <scope>NUCLEOTIDE SEQUENCE [LARGE SCALE GENOMIC DNA]</scope>
    <source>
        <strain evidence="2 4">NBRC 15897</strain>
    </source>
</reference>
<dbReference type="RefSeq" id="WP_173316951.1">
    <property type="nucleotide sequence ID" value="NZ_BAAAUE010000022.1"/>
</dbReference>